<evidence type="ECO:0000313" key="2">
    <source>
        <dbReference type="EMBL" id="ABG81355.1"/>
    </source>
</evidence>
<dbReference type="EMBL" id="DQ810790">
    <property type="protein sequence ID" value="ABG81355.1"/>
    <property type="molecule type" value="Genomic_DNA"/>
</dbReference>
<organism evidence="2">
    <name type="scientific">Acidithiobacillus caldus</name>
    <dbReference type="NCBI Taxonomy" id="33059"/>
    <lineage>
        <taxon>Bacteria</taxon>
        <taxon>Pseudomonadati</taxon>
        <taxon>Pseudomonadota</taxon>
        <taxon>Acidithiobacillia</taxon>
        <taxon>Acidithiobacillales</taxon>
        <taxon>Acidithiobacillaceae</taxon>
        <taxon>Acidithiobacillus</taxon>
    </lineage>
</organism>
<protein>
    <submittedName>
        <fullName evidence="2">Prophage integrase-like protein</fullName>
    </submittedName>
</protein>
<feature type="region of interest" description="Disordered" evidence="1">
    <location>
        <begin position="1"/>
        <end position="20"/>
    </location>
</feature>
<reference evidence="2" key="1">
    <citation type="journal article" date="2006" name="Microbiology">
        <title>Cloning and characterization of the chromosomal arsenic resistance genes from Acidithiobacillus caldus and enhanced arsenic resistance on conjugal transfer of ars genes located on transposon TnAtcArs.</title>
        <authorList>
            <person name="Kotze A.A."/>
            <person name="Tuffin I.M."/>
            <person name="Deane S.M."/>
            <person name="Rawlings D.E."/>
        </authorList>
    </citation>
    <scope>NUCLEOTIDE SEQUENCE</scope>
    <source>
        <strain evidence="2">#6</strain>
    </source>
</reference>
<sequence>MRERFGHGRMLRPGEVRHRNPCQTRHTCASMLRTAGEDPRWIAGQMGYEDGVRLDWGRLIRCPMSTHLPRAGLSPFGHHWIKRTGRRSIGLEMAISWMVRKGRLELPRLAALEPKSSASTNSATLAFTLS</sequence>
<feature type="compositionally biased region" description="Basic and acidic residues" evidence="1">
    <location>
        <begin position="1"/>
        <end position="18"/>
    </location>
</feature>
<name>Q0PL57_9PROT</name>
<accession>Q0PL57</accession>
<dbReference type="AlphaFoldDB" id="Q0PL57"/>
<evidence type="ECO:0000256" key="1">
    <source>
        <dbReference type="SAM" id="MobiDB-lite"/>
    </source>
</evidence>
<proteinExistence type="predicted"/>